<keyword evidence="3" id="KW-1185">Reference proteome</keyword>
<feature type="region of interest" description="Disordered" evidence="1">
    <location>
        <begin position="908"/>
        <end position="928"/>
    </location>
</feature>
<dbReference type="HOGENOM" id="CLU_002769_0_0_1"/>
<evidence type="ECO:0000313" key="3">
    <source>
        <dbReference type="Proteomes" id="UP000001292"/>
    </source>
</evidence>
<dbReference type="Gene3D" id="3.90.70.120">
    <property type="match status" value="3"/>
</dbReference>
<gene>
    <name evidence="2" type="primary">Dsec\GM22362</name>
    <name evidence="2" type="ORF">Dsec_GM22362</name>
</gene>
<dbReference type="PANTHER" id="PTHR40552:SF6">
    <property type="entry name" value="FI09606P-RELATED"/>
    <property type="match status" value="1"/>
</dbReference>
<organism evidence="3">
    <name type="scientific">Drosophila sechellia</name>
    <name type="common">Fruit fly</name>
    <dbReference type="NCBI Taxonomy" id="7238"/>
    <lineage>
        <taxon>Eukaryota</taxon>
        <taxon>Metazoa</taxon>
        <taxon>Ecdysozoa</taxon>
        <taxon>Arthropoda</taxon>
        <taxon>Hexapoda</taxon>
        <taxon>Insecta</taxon>
        <taxon>Pterygota</taxon>
        <taxon>Neoptera</taxon>
        <taxon>Endopterygota</taxon>
        <taxon>Diptera</taxon>
        <taxon>Brachycera</taxon>
        <taxon>Muscomorpha</taxon>
        <taxon>Ephydroidea</taxon>
        <taxon>Drosophilidae</taxon>
        <taxon>Drosophila</taxon>
        <taxon>Sophophora</taxon>
    </lineage>
</organism>
<protein>
    <submittedName>
        <fullName evidence="2">GM22362</fullName>
    </submittedName>
</protein>
<accession>B4IAN6</accession>
<dbReference type="PANTHER" id="PTHR40552">
    <property type="entry name" value="AT05186P-RELATED"/>
    <property type="match status" value="1"/>
</dbReference>
<proteinExistence type="predicted"/>
<feature type="compositionally biased region" description="Acidic residues" evidence="1">
    <location>
        <begin position="1147"/>
        <end position="1156"/>
    </location>
</feature>
<evidence type="ECO:0000313" key="2">
    <source>
        <dbReference type="EMBL" id="EDW44349.1"/>
    </source>
</evidence>
<dbReference type="OMA" id="EELYKPM"/>
<feature type="region of interest" description="Disordered" evidence="1">
    <location>
        <begin position="144"/>
        <end position="168"/>
    </location>
</feature>
<sequence length="1523" mass="175866">MLKKFVEVNAECSPSNNPYEIRTFLGNETSPEWKAENCPPRDRVCQKKPPNSTISQVLTIEDELRRIHHKAEESRFTKPYKKKCALYDDLTMCIVPQRTPAELKTHAEMRERILAARKDFGLVEHDAKVERPCPKDLVVLNSPMDMGEEEQQAEEGEEEEEGEVKPQLATPECSSNMIIIPDKRMLELKRPKSRIYLNETEVGPLEELPFSSYNPRILQEGLEGENLKTFDIIEGCSPQDLWTWNVGYQKREEHMDQEFISASLPKYENDGELTLYNIPQQLEKTFTAEIVFGNRNIYPEPKKEPNRLQYYYRPSEIGAIIVAFVETFRLNPDFWTGSTMDGILKRGVKLTKRSADLNYKSEVNDFDIIQQVAERDAAVEIKIHFSGLLKNEPNMYKALSLFFSKYNACIFTSRDLFLLIWKRCLNSFYIFDPNGRDENCERNFEEGKCSLMATRYTEHLVHLITKFSDLQPQDEFNIFEISLTQYGKLKEPPINSAENEEYHKLWAPVNENFAVKTAATGGIHQPISGNEKNASLVVSLIALIYSEFELAKLWKPGTVDDIIRYGVAYYKTLRKKFRLDGKRWKNKKPHLNVVDLPEMFLMGAFKATVRKHPFMINGHVADCKNYLESQLTMALHQLFNLPQWPSALLQIDNSVMAVWRDREFFYVFDPFRRNRTGLVVDPDDYSIKGLAVLQLHATFDSFVRVIYTNALKMRRGGKFFIHGVRTGCIRPLQVMTPQTNRFPGLQMGLPTFTDEPPMPEIKQKKSIESIPEEDRFPTVDEKEMVEELINMIINSIIKELPEPQPKRPHLYKPAQKVLLRSDQENLKALRLRIKRGYELGQEEEEDLKRVLTVEEEVALKSNFKALPDGSWIIVGTTQLPQLDEEMAKLGGLLAALVAMAVSAKPNKEHMDRKAGINPSTGTLASTRVKARRATRRTTCFGGEEGEEEGEEEVELKHLPGKKLPKEVRRAYKPRPIMFGYRMREKDCNFKIQGSLALEGRDEGSFKTIKPCYFASALAIISCSLRPLNQWNSYRIDRVINNAKAISKGVCELESVFERVVRHVTIDDYEFDIWIRCFEPAGMWTPTPVKKPGTPEVGLMIFKKKFGKLLNLRKYMIIFTPNGSYAIYHDEFFHVFDPYGSMEKPGQDEEEENEGDEEGGKKKKRCPKGPKRWPERNTASWVLLYDVDSLLKYIDERSAVKNWKEKNQYRFFVVDVLSHKKAAPNARILQLLTDLSIPMTCTNKQYGRPEYEICATNESLGWLELENCLPVWSRLNRRNTAGKYRNLPISKIKKFDVEIEGRLWSLWGNLHPEAPVFEDEVRGRQYLGCYVMACCAASVYRLMDWSPHLLDTIVVSGSTYFKESIDQISKEDYEFSLENLNIDCSMDTINFVVHIEHVCYGKLYRVPTFNRMNLSEALIYFFSHYQFGIVSVRKRSLAIGFCPSHDGGYFMYDCQEKDHPLFPKQQGASYMLRTRHLQVLLYCVVVTLNVPFYNIDFSIHKVEMLREGATVENEEEEGGEEGGA</sequence>
<dbReference type="STRING" id="7238.B4IAN6"/>
<dbReference type="Proteomes" id="UP000001292">
    <property type="component" value="Unassembled WGS sequence"/>
</dbReference>
<feature type="compositionally biased region" description="Acidic residues" evidence="1">
    <location>
        <begin position="146"/>
        <end position="162"/>
    </location>
</feature>
<evidence type="ECO:0000256" key="1">
    <source>
        <dbReference type="SAM" id="MobiDB-lite"/>
    </source>
</evidence>
<dbReference type="PhylomeDB" id="B4IAN6"/>
<feature type="compositionally biased region" description="Basic residues" evidence="1">
    <location>
        <begin position="1160"/>
        <end position="1170"/>
    </location>
</feature>
<dbReference type="EMBL" id="CH480826">
    <property type="protein sequence ID" value="EDW44349.1"/>
    <property type="molecule type" value="Genomic_DNA"/>
</dbReference>
<reference evidence="2 3" key="1">
    <citation type="journal article" date="2007" name="Nature">
        <title>Evolution of genes and genomes on the Drosophila phylogeny.</title>
        <authorList>
            <consortium name="Drosophila 12 Genomes Consortium"/>
            <person name="Clark A.G."/>
            <person name="Eisen M.B."/>
            <person name="Smith D.R."/>
            <person name="Bergman C.M."/>
            <person name="Oliver B."/>
            <person name="Markow T.A."/>
            <person name="Kaufman T.C."/>
            <person name="Kellis M."/>
            <person name="Gelbart W."/>
            <person name="Iyer V.N."/>
            <person name="Pollard D.A."/>
            <person name="Sackton T.B."/>
            <person name="Larracuente A.M."/>
            <person name="Singh N.D."/>
            <person name="Abad J.P."/>
            <person name="Abt D.N."/>
            <person name="Adryan B."/>
            <person name="Aguade M."/>
            <person name="Akashi H."/>
            <person name="Anderson W.W."/>
            <person name="Aquadro C.F."/>
            <person name="Ardell D.H."/>
            <person name="Arguello R."/>
            <person name="Artieri C.G."/>
            <person name="Barbash D.A."/>
            <person name="Barker D."/>
            <person name="Barsanti P."/>
            <person name="Batterham P."/>
            <person name="Batzoglou S."/>
            <person name="Begun D."/>
            <person name="Bhutkar A."/>
            <person name="Blanco E."/>
            <person name="Bosak S.A."/>
            <person name="Bradley R.K."/>
            <person name="Brand A.D."/>
            <person name="Brent M.R."/>
            <person name="Brooks A.N."/>
            <person name="Brown R.H."/>
            <person name="Butlin R.K."/>
            <person name="Caggese C."/>
            <person name="Calvi B.R."/>
            <person name="Bernardo de Carvalho A."/>
            <person name="Caspi A."/>
            <person name="Castrezana S."/>
            <person name="Celniker S.E."/>
            <person name="Chang J.L."/>
            <person name="Chapple C."/>
            <person name="Chatterji S."/>
            <person name="Chinwalla A."/>
            <person name="Civetta A."/>
            <person name="Clifton S.W."/>
            <person name="Comeron J.M."/>
            <person name="Costello J.C."/>
            <person name="Coyne J.A."/>
            <person name="Daub J."/>
            <person name="David R.G."/>
            <person name="Delcher A.L."/>
            <person name="Delehaunty K."/>
            <person name="Do C.B."/>
            <person name="Ebling H."/>
            <person name="Edwards K."/>
            <person name="Eickbush T."/>
            <person name="Evans J.D."/>
            <person name="Filipski A."/>
            <person name="Findeiss S."/>
            <person name="Freyhult E."/>
            <person name="Fulton L."/>
            <person name="Fulton R."/>
            <person name="Garcia A.C."/>
            <person name="Gardiner A."/>
            <person name="Garfield D.A."/>
            <person name="Garvin B.E."/>
            <person name="Gibson G."/>
            <person name="Gilbert D."/>
            <person name="Gnerre S."/>
            <person name="Godfrey J."/>
            <person name="Good R."/>
            <person name="Gotea V."/>
            <person name="Gravely B."/>
            <person name="Greenberg A.J."/>
            <person name="Griffiths-Jones S."/>
            <person name="Gross S."/>
            <person name="Guigo R."/>
            <person name="Gustafson E.A."/>
            <person name="Haerty W."/>
            <person name="Hahn M.W."/>
            <person name="Halligan D.L."/>
            <person name="Halpern A.L."/>
            <person name="Halter G.M."/>
            <person name="Han M.V."/>
            <person name="Heger A."/>
            <person name="Hillier L."/>
            <person name="Hinrichs A.S."/>
            <person name="Holmes I."/>
            <person name="Hoskins R.A."/>
            <person name="Hubisz M.J."/>
            <person name="Hultmark D."/>
            <person name="Huntley M.A."/>
            <person name="Jaffe D.B."/>
            <person name="Jagadeeshan S."/>
            <person name="Jeck W.R."/>
            <person name="Johnson J."/>
            <person name="Jones C.D."/>
            <person name="Jordan W.C."/>
            <person name="Karpen G.H."/>
            <person name="Kataoka E."/>
            <person name="Keightley P.D."/>
            <person name="Kheradpour P."/>
            <person name="Kirkness E.F."/>
            <person name="Koerich L.B."/>
            <person name="Kristiansen K."/>
            <person name="Kudrna D."/>
            <person name="Kulathinal R.J."/>
            <person name="Kumar S."/>
            <person name="Kwok R."/>
            <person name="Lander E."/>
            <person name="Langley C.H."/>
            <person name="Lapoint R."/>
            <person name="Lazzaro B.P."/>
            <person name="Lee S.J."/>
            <person name="Levesque L."/>
            <person name="Li R."/>
            <person name="Lin C.F."/>
            <person name="Lin M.F."/>
            <person name="Lindblad-Toh K."/>
            <person name="Llopart A."/>
            <person name="Long M."/>
            <person name="Low L."/>
            <person name="Lozovsky E."/>
            <person name="Lu J."/>
            <person name="Luo M."/>
            <person name="Machado C.A."/>
            <person name="Makalowski W."/>
            <person name="Marzo M."/>
            <person name="Matsuda M."/>
            <person name="Matzkin L."/>
            <person name="McAllister B."/>
            <person name="McBride C.S."/>
            <person name="McKernan B."/>
            <person name="McKernan K."/>
            <person name="Mendez-Lago M."/>
            <person name="Minx P."/>
            <person name="Mollenhauer M.U."/>
            <person name="Montooth K."/>
            <person name="Mount S.M."/>
            <person name="Mu X."/>
            <person name="Myers E."/>
            <person name="Negre B."/>
            <person name="Newfeld S."/>
            <person name="Nielsen R."/>
            <person name="Noor M.A."/>
            <person name="O'Grady P."/>
            <person name="Pachter L."/>
            <person name="Papaceit M."/>
            <person name="Parisi M.J."/>
            <person name="Parisi M."/>
            <person name="Parts L."/>
            <person name="Pedersen J.S."/>
            <person name="Pesole G."/>
            <person name="Phillippy A.M."/>
            <person name="Ponting C.P."/>
            <person name="Pop M."/>
            <person name="Porcelli D."/>
            <person name="Powell J.R."/>
            <person name="Prohaska S."/>
            <person name="Pruitt K."/>
            <person name="Puig M."/>
            <person name="Quesneville H."/>
            <person name="Ram K.R."/>
            <person name="Rand D."/>
            <person name="Rasmussen M.D."/>
            <person name="Reed L.K."/>
            <person name="Reenan R."/>
            <person name="Reily A."/>
            <person name="Remington K.A."/>
            <person name="Rieger T.T."/>
            <person name="Ritchie M.G."/>
            <person name="Robin C."/>
            <person name="Rogers Y.H."/>
            <person name="Rohde C."/>
            <person name="Rozas J."/>
            <person name="Rubenfield M.J."/>
            <person name="Ruiz A."/>
            <person name="Russo S."/>
            <person name="Salzberg S.L."/>
            <person name="Sanchez-Gracia A."/>
            <person name="Saranga D.J."/>
            <person name="Sato H."/>
            <person name="Schaeffer S.W."/>
            <person name="Schatz M.C."/>
            <person name="Schlenke T."/>
            <person name="Schwartz R."/>
            <person name="Segarra C."/>
            <person name="Singh R.S."/>
            <person name="Sirot L."/>
            <person name="Sirota M."/>
            <person name="Sisneros N.B."/>
            <person name="Smith C.D."/>
            <person name="Smith T.F."/>
            <person name="Spieth J."/>
            <person name="Stage D.E."/>
            <person name="Stark A."/>
            <person name="Stephan W."/>
            <person name="Strausberg R.L."/>
            <person name="Strempel S."/>
            <person name="Sturgill D."/>
            <person name="Sutton G."/>
            <person name="Sutton G.G."/>
            <person name="Tao W."/>
            <person name="Teichmann S."/>
            <person name="Tobari Y.N."/>
            <person name="Tomimura Y."/>
            <person name="Tsolas J.M."/>
            <person name="Valente V.L."/>
            <person name="Venter E."/>
            <person name="Venter J.C."/>
            <person name="Vicario S."/>
            <person name="Vieira F.G."/>
            <person name="Vilella A.J."/>
            <person name="Villasante A."/>
            <person name="Walenz B."/>
            <person name="Wang J."/>
            <person name="Wasserman M."/>
            <person name="Watts T."/>
            <person name="Wilson D."/>
            <person name="Wilson R.K."/>
            <person name="Wing R.A."/>
            <person name="Wolfner M.F."/>
            <person name="Wong A."/>
            <person name="Wong G.K."/>
            <person name="Wu C.I."/>
            <person name="Wu G."/>
            <person name="Yamamoto D."/>
            <person name="Yang H.P."/>
            <person name="Yang S.P."/>
            <person name="Yorke J.A."/>
            <person name="Yoshida K."/>
            <person name="Zdobnov E."/>
            <person name="Zhang P."/>
            <person name="Zhang Y."/>
            <person name="Zimin A.V."/>
            <person name="Baldwin J."/>
            <person name="Abdouelleil A."/>
            <person name="Abdulkadir J."/>
            <person name="Abebe A."/>
            <person name="Abera B."/>
            <person name="Abreu J."/>
            <person name="Acer S.C."/>
            <person name="Aftuck L."/>
            <person name="Alexander A."/>
            <person name="An P."/>
            <person name="Anderson E."/>
            <person name="Anderson S."/>
            <person name="Arachi H."/>
            <person name="Azer M."/>
            <person name="Bachantsang P."/>
            <person name="Barry A."/>
            <person name="Bayul T."/>
            <person name="Berlin A."/>
            <person name="Bessette D."/>
            <person name="Bloom T."/>
            <person name="Blye J."/>
            <person name="Boguslavskiy L."/>
            <person name="Bonnet C."/>
            <person name="Boukhgalter B."/>
            <person name="Bourzgui I."/>
            <person name="Brown A."/>
            <person name="Cahill P."/>
            <person name="Channer S."/>
            <person name="Cheshatsang Y."/>
            <person name="Chuda L."/>
            <person name="Citroen M."/>
            <person name="Collymore A."/>
            <person name="Cooke P."/>
            <person name="Costello M."/>
            <person name="D'Aco K."/>
            <person name="Daza R."/>
            <person name="De Haan G."/>
            <person name="DeGray S."/>
            <person name="DeMaso C."/>
            <person name="Dhargay N."/>
            <person name="Dooley K."/>
            <person name="Dooley E."/>
            <person name="Doricent M."/>
            <person name="Dorje P."/>
            <person name="Dorjee K."/>
            <person name="Dupes A."/>
            <person name="Elong R."/>
            <person name="Falk J."/>
            <person name="Farina A."/>
            <person name="Faro S."/>
            <person name="Ferguson D."/>
            <person name="Fisher S."/>
            <person name="Foley C.D."/>
            <person name="Franke A."/>
            <person name="Friedrich D."/>
            <person name="Gadbois L."/>
            <person name="Gearin G."/>
            <person name="Gearin C.R."/>
            <person name="Giannoukos G."/>
            <person name="Goode T."/>
            <person name="Graham J."/>
            <person name="Grandbois E."/>
            <person name="Grewal S."/>
            <person name="Gyaltsen K."/>
            <person name="Hafez N."/>
            <person name="Hagos B."/>
            <person name="Hall J."/>
            <person name="Henson C."/>
            <person name="Hollinger A."/>
            <person name="Honan T."/>
            <person name="Huard M.D."/>
            <person name="Hughes L."/>
            <person name="Hurhula B."/>
            <person name="Husby M.E."/>
            <person name="Kamat A."/>
            <person name="Kanga B."/>
            <person name="Kashin S."/>
            <person name="Khazanovich D."/>
            <person name="Kisner P."/>
            <person name="Lance K."/>
            <person name="Lara M."/>
            <person name="Lee W."/>
            <person name="Lennon N."/>
            <person name="Letendre F."/>
            <person name="LeVine R."/>
            <person name="Lipovsky A."/>
            <person name="Liu X."/>
            <person name="Liu J."/>
            <person name="Liu S."/>
            <person name="Lokyitsang T."/>
            <person name="Lokyitsang Y."/>
            <person name="Lubonja R."/>
            <person name="Lui A."/>
            <person name="MacDonald P."/>
            <person name="Magnisalis V."/>
            <person name="Maru K."/>
            <person name="Matthews C."/>
            <person name="McCusker W."/>
            <person name="McDonough S."/>
            <person name="Mehta T."/>
            <person name="Meldrim J."/>
            <person name="Meneus L."/>
            <person name="Mihai O."/>
            <person name="Mihalev A."/>
            <person name="Mihova T."/>
            <person name="Mittelman R."/>
            <person name="Mlenga V."/>
            <person name="Montmayeur A."/>
            <person name="Mulrain L."/>
            <person name="Navidi A."/>
            <person name="Naylor J."/>
            <person name="Negash T."/>
            <person name="Nguyen T."/>
            <person name="Nguyen N."/>
            <person name="Nicol R."/>
            <person name="Norbu C."/>
            <person name="Norbu N."/>
            <person name="Novod N."/>
            <person name="O'Neill B."/>
            <person name="Osman S."/>
            <person name="Markiewicz E."/>
            <person name="Oyono O.L."/>
            <person name="Patti C."/>
            <person name="Phunkhang P."/>
            <person name="Pierre F."/>
            <person name="Priest M."/>
            <person name="Raghuraman S."/>
            <person name="Rege F."/>
            <person name="Reyes R."/>
            <person name="Rise C."/>
            <person name="Rogov P."/>
            <person name="Ross K."/>
            <person name="Ryan E."/>
            <person name="Settipalli S."/>
            <person name="Shea T."/>
            <person name="Sherpa N."/>
            <person name="Shi L."/>
            <person name="Shih D."/>
            <person name="Sparrow T."/>
            <person name="Spaulding J."/>
            <person name="Stalker J."/>
            <person name="Stange-Thomann N."/>
            <person name="Stavropoulos S."/>
            <person name="Stone C."/>
            <person name="Strader C."/>
            <person name="Tesfaye S."/>
            <person name="Thomson T."/>
            <person name="Thoulutsang Y."/>
            <person name="Thoulutsang D."/>
            <person name="Topham K."/>
            <person name="Topping I."/>
            <person name="Tsamla T."/>
            <person name="Vassiliev H."/>
            <person name="Vo A."/>
            <person name="Wangchuk T."/>
            <person name="Wangdi T."/>
            <person name="Weiand M."/>
            <person name="Wilkinson J."/>
            <person name="Wilson A."/>
            <person name="Yadav S."/>
            <person name="Young G."/>
            <person name="Yu Q."/>
            <person name="Zembek L."/>
            <person name="Zhong D."/>
            <person name="Zimmer A."/>
            <person name="Zwirko Z."/>
            <person name="Jaffe D.B."/>
            <person name="Alvarez P."/>
            <person name="Brockman W."/>
            <person name="Butler J."/>
            <person name="Chin C."/>
            <person name="Gnerre S."/>
            <person name="Grabherr M."/>
            <person name="Kleber M."/>
            <person name="Mauceli E."/>
            <person name="MacCallum I."/>
        </authorList>
    </citation>
    <scope>NUCLEOTIDE SEQUENCE [LARGE SCALE GENOMIC DNA]</scope>
    <source>
        <strain evidence="3">Rob3c / Tucson 14021-0248.25</strain>
    </source>
</reference>
<feature type="region of interest" description="Disordered" evidence="1">
    <location>
        <begin position="1142"/>
        <end position="1172"/>
    </location>
</feature>
<name>B4IAN6_DROSE</name>